<dbReference type="EMBL" id="AGNK02006021">
    <property type="status" value="NOT_ANNOTATED_CDS"/>
    <property type="molecule type" value="Genomic_DNA"/>
</dbReference>
<evidence type="ECO:0000256" key="1">
    <source>
        <dbReference type="SAM" id="MobiDB-lite"/>
    </source>
</evidence>
<dbReference type="EnsemblPlants" id="KQK91247">
    <property type="protein sequence ID" value="KQK91247"/>
    <property type="gene ID" value="SETIT_040323mg"/>
</dbReference>
<keyword evidence="3" id="KW-1185">Reference proteome</keyword>
<accession>K4AN26</accession>
<dbReference type="OMA" id="CAGPRRW"/>
<reference evidence="3" key="1">
    <citation type="journal article" date="2012" name="Nat. Biotechnol.">
        <title>Reference genome sequence of the model plant Setaria.</title>
        <authorList>
            <person name="Bennetzen J.L."/>
            <person name="Schmutz J."/>
            <person name="Wang H."/>
            <person name="Percifield R."/>
            <person name="Hawkins J."/>
            <person name="Pontaroli A.C."/>
            <person name="Estep M."/>
            <person name="Feng L."/>
            <person name="Vaughn J.N."/>
            <person name="Grimwood J."/>
            <person name="Jenkins J."/>
            <person name="Barry K."/>
            <person name="Lindquist E."/>
            <person name="Hellsten U."/>
            <person name="Deshpande S."/>
            <person name="Wang X."/>
            <person name="Wu X."/>
            <person name="Mitros T."/>
            <person name="Triplett J."/>
            <person name="Yang X."/>
            <person name="Ye C.Y."/>
            <person name="Mauro-Herrera M."/>
            <person name="Wang L."/>
            <person name="Li P."/>
            <person name="Sharma M."/>
            <person name="Sharma R."/>
            <person name="Ronald P.C."/>
            <person name="Panaud O."/>
            <person name="Kellogg E.A."/>
            <person name="Brutnell T.P."/>
            <person name="Doust A.N."/>
            <person name="Tuskan G.A."/>
            <person name="Rokhsar D."/>
            <person name="Devos K.M."/>
        </authorList>
    </citation>
    <scope>NUCLEOTIDE SEQUENCE [LARGE SCALE GENOMIC DNA]</scope>
    <source>
        <strain evidence="3">cv. Yugu1</strain>
    </source>
</reference>
<evidence type="ECO:0000313" key="3">
    <source>
        <dbReference type="Proteomes" id="UP000004995"/>
    </source>
</evidence>
<organism evidence="2 3">
    <name type="scientific">Setaria italica</name>
    <name type="common">Foxtail millet</name>
    <name type="synonym">Panicum italicum</name>
    <dbReference type="NCBI Taxonomy" id="4555"/>
    <lineage>
        <taxon>Eukaryota</taxon>
        <taxon>Viridiplantae</taxon>
        <taxon>Streptophyta</taxon>
        <taxon>Embryophyta</taxon>
        <taxon>Tracheophyta</taxon>
        <taxon>Spermatophyta</taxon>
        <taxon>Magnoliopsida</taxon>
        <taxon>Liliopsida</taxon>
        <taxon>Poales</taxon>
        <taxon>Poaceae</taxon>
        <taxon>PACMAD clade</taxon>
        <taxon>Panicoideae</taxon>
        <taxon>Panicodae</taxon>
        <taxon>Paniceae</taxon>
        <taxon>Cenchrinae</taxon>
        <taxon>Setaria</taxon>
    </lineage>
</organism>
<dbReference type="Gramene" id="KQK91247">
    <property type="protein sequence ID" value="KQK91247"/>
    <property type="gene ID" value="SETIT_040323mg"/>
</dbReference>
<dbReference type="Proteomes" id="UP000004995">
    <property type="component" value="Unassembled WGS sequence"/>
</dbReference>
<sequence>MLIKLQLGIEPVDKYRFMFGCVCGEIGIDLSSPSLQPAEQEGEQPCAGPRRWPALHPALRAHPPCGSVRKEKEKGVAVVRKRRGMRPQPARERWKGRRLRGRRGGGQEATAARKRRGPRTRGSLTLAPDEREDRWGISSAGCRR</sequence>
<evidence type="ECO:0000313" key="2">
    <source>
        <dbReference type="EnsemblPlants" id="KQK91247"/>
    </source>
</evidence>
<feature type="compositionally biased region" description="Basic residues" evidence="1">
    <location>
        <begin position="94"/>
        <end position="103"/>
    </location>
</feature>
<proteinExistence type="predicted"/>
<name>K4AN26_SETIT</name>
<dbReference type="AlphaFoldDB" id="K4AN26"/>
<feature type="region of interest" description="Disordered" evidence="1">
    <location>
        <begin position="60"/>
        <end position="144"/>
    </location>
</feature>
<reference evidence="2" key="2">
    <citation type="submission" date="2018-08" db="UniProtKB">
        <authorList>
            <consortium name="EnsemblPlants"/>
        </authorList>
    </citation>
    <scope>IDENTIFICATION</scope>
    <source>
        <strain evidence="2">Yugu1</strain>
    </source>
</reference>
<dbReference type="InParanoid" id="K4AN26"/>
<dbReference type="HOGENOM" id="CLU_1799830_0_0_1"/>
<protein>
    <submittedName>
        <fullName evidence="2">Uncharacterized protein</fullName>
    </submittedName>
</protein>